<sequence>MSRHQVTVQYVAKLNRECPTIAILPSAGGSRGQVTAQEVDAASQLIFKVPYSLHSSFQELRYTKSARALGTGLGCCERRRARCSREWI</sequence>
<organism evidence="2 3">
    <name type="scientific">Coccomyxa subellipsoidea</name>
    <dbReference type="NCBI Taxonomy" id="248742"/>
    <lineage>
        <taxon>Eukaryota</taxon>
        <taxon>Viridiplantae</taxon>
        <taxon>Chlorophyta</taxon>
        <taxon>core chlorophytes</taxon>
        <taxon>Trebouxiophyceae</taxon>
        <taxon>Trebouxiophyceae incertae sedis</taxon>
        <taxon>Coccomyxaceae</taxon>
        <taxon>Coccomyxa</taxon>
    </lineage>
</organism>
<dbReference type="InterPro" id="IPR011084">
    <property type="entry name" value="DRMBL"/>
</dbReference>
<evidence type="ECO:0000313" key="3">
    <source>
        <dbReference type="Proteomes" id="UP001491310"/>
    </source>
</evidence>
<accession>A0ABR2Z5C4</accession>
<dbReference type="EMBL" id="JALJOT010000001">
    <property type="protein sequence ID" value="KAK9919122.1"/>
    <property type="molecule type" value="Genomic_DNA"/>
</dbReference>
<evidence type="ECO:0000259" key="1">
    <source>
        <dbReference type="Pfam" id="PF07522"/>
    </source>
</evidence>
<reference evidence="2 3" key="1">
    <citation type="journal article" date="2024" name="Nat. Commun.">
        <title>Phylogenomics reveals the evolutionary origins of lichenization in chlorophyte algae.</title>
        <authorList>
            <person name="Puginier C."/>
            <person name="Libourel C."/>
            <person name="Otte J."/>
            <person name="Skaloud P."/>
            <person name="Haon M."/>
            <person name="Grisel S."/>
            <person name="Petersen M."/>
            <person name="Berrin J.G."/>
            <person name="Delaux P.M."/>
            <person name="Dal Grande F."/>
            <person name="Keller J."/>
        </authorList>
    </citation>
    <scope>NUCLEOTIDE SEQUENCE [LARGE SCALE GENOMIC DNA]</scope>
    <source>
        <strain evidence="2 3">SAG 216-7</strain>
    </source>
</reference>
<gene>
    <name evidence="2" type="ORF">WJX75_009577</name>
</gene>
<name>A0ABR2Z5C4_9CHLO</name>
<comment type="caution">
    <text evidence="2">The sequence shown here is derived from an EMBL/GenBank/DDBJ whole genome shotgun (WGS) entry which is preliminary data.</text>
</comment>
<feature type="domain" description="DNA repair metallo-beta-lactamase" evidence="1">
    <location>
        <begin position="31"/>
        <end position="61"/>
    </location>
</feature>
<keyword evidence="3" id="KW-1185">Reference proteome</keyword>
<evidence type="ECO:0000313" key="2">
    <source>
        <dbReference type="EMBL" id="KAK9919122.1"/>
    </source>
</evidence>
<proteinExistence type="predicted"/>
<dbReference type="Proteomes" id="UP001491310">
    <property type="component" value="Unassembled WGS sequence"/>
</dbReference>
<dbReference type="Pfam" id="PF07522">
    <property type="entry name" value="DRMBL"/>
    <property type="match status" value="1"/>
</dbReference>
<protein>
    <recommendedName>
        <fullName evidence="1">DNA repair metallo-beta-lactamase domain-containing protein</fullName>
    </recommendedName>
</protein>